<keyword evidence="1" id="KW-1133">Transmembrane helix</keyword>
<keyword evidence="1" id="KW-0472">Membrane</keyword>
<evidence type="ECO:0008006" key="4">
    <source>
        <dbReference type="Google" id="ProtNLM"/>
    </source>
</evidence>
<gene>
    <name evidence="2" type="ORF">CLCY_2c01320</name>
</gene>
<feature type="transmembrane region" description="Helical" evidence="1">
    <location>
        <begin position="114"/>
        <end position="131"/>
    </location>
</feature>
<proteinExistence type="predicted"/>
<comment type="caution">
    <text evidence="2">The sequence shown here is derived from an EMBL/GenBank/DDBJ whole genome shotgun (WGS) entry which is preliminary data.</text>
</comment>
<dbReference type="Proteomes" id="UP000036756">
    <property type="component" value="Unassembled WGS sequence"/>
</dbReference>
<evidence type="ECO:0000313" key="2">
    <source>
        <dbReference type="EMBL" id="KMT21372.1"/>
    </source>
</evidence>
<feature type="transmembrane region" description="Helical" evidence="1">
    <location>
        <begin position="6"/>
        <end position="23"/>
    </location>
</feature>
<evidence type="ECO:0000256" key="1">
    <source>
        <dbReference type="SAM" id="Phobius"/>
    </source>
</evidence>
<accession>A0A0J8D693</accession>
<reference evidence="2 3" key="1">
    <citation type="submission" date="2015-06" db="EMBL/GenBank/DDBJ databases">
        <title>Draft genome sequence of the purine-degrading Clostridium cylindrosporum HC-1 (DSM 605).</title>
        <authorList>
            <person name="Poehlein A."/>
            <person name="Schiel-Bengelsdorf B."/>
            <person name="Bengelsdorf F."/>
            <person name="Daniel R."/>
            <person name="Duerre P."/>
        </authorList>
    </citation>
    <scope>NUCLEOTIDE SEQUENCE [LARGE SCALE GENOMIC DNA]</scope>
    <source>
        <strain evidence="2 3">DSM 605</strain>
    </source>
</reference>
<dbReference type="EMBL" id="LFVU01000027">
    <property type="protein sequence ID" value="KMT21372.1"/>
    <property type="molecule type" value="Genomic_DNA"/>
</dbReference>
<keyword evidence="3" id="KW-1185">Reference proteome</keyword>
<name>A0A0J8D693_CLOCY</name>
<sequence>MVIIILILILGMLFIPFKLKVILHNNKIKVYLIILNFIKFKVFERNKLVSFEEDYVKKLKSHKFYKIVENDFRKEKSYFKNMKFLKLVKKIAKKLEISINICFKFGFERRDITAILYGFLCALLPVLKGFLCRVNSNFNLEFKLYPNFNIASIDFKVISTFKTTLFKMILIIFIVFQEILLIKKNKI</sequence>
<protein>
    <recommendedName>
        <fullName evidence="4">DUF2953 domain-containing protein</fullName>
    </recommendedName>
</protein>
<dbReference type="PATRIC" id="fig|1121307.3.peg.989"/>
<dbReference type="STRING" id="1121307.CLCY_2c01320"/>
<keyword evidence="1" id="KW-0812">Transmembrane</keyword>
<evidence type="ECO:0000313" key="3">
    <source>
        <dbReference type="Proteomes" id="UP000036756"/>
    </source>
</evidence>
<dbReference type="RefSeq" id="WP_048570814.1">
    <property type="nucleotide sequence ID" value="NZ_LFVU01000027.1"/>
</dbReference>
<organism evidence="2 3">
    <name type="scientific">Clostridium cylindrosporum DSM 605</name>
    <dbReference type="NCBI Taxonomy" id="1121307"/>
    <lineage>
        <taxon>Bacteria</taxon>
        <taxon>Bacillati</taxon>
        <taxon>Bacillota</taxon>
        <taxon>Clostridia</taxon>
        <taxon>Eubacteriales</taxon>
        <taxon>Clostridiaceae</taxon>
        <taxon>Clostridium</taxon>
    </lineage>
</organism>
<dbReference type="AlphaFoldDB" id="A0A0J8D693"/>
<feature type="transmembrane region" description="Helical" evidence="1">
    <location>
        <begin position="164"/>
        <end position="182"/>
    </location>
</feature>